<evidence type="ECO:0000259" key="8">
    <source>
        <dbReference type="PROSITE" id="PS51007"/>
    </source>
</evidence>
<comment type="caution">
    <text evidence="9">The sequence shown here is derived from an EMBL/GenBank/DDBJ whole genome shotgun (WGS) entry which is preliminary data.</text>
</comment>
<dbReference type="PRINTS" id="PR00607">
    <property type="entry name" value="CYTCHROMECIE"/>
</dbReference>
<keyword evidence="5 6" id="KW-0408">Iron</keyword>
<keyword evidence="7" id="KW-0732">Signal</keyword>
<dbReference type="InterPro" id="IPR009056">
    <property type="entry name" value="Cyt_c-like_dom"/>
</dbReference>
<dbReference type="RefSeq" id="WP_107494067.1">
    <property type="nucleotide sequence ID" value="NZ_PZKC01000010.1"/>
</dbReference>
<evidence type="ECO:0000256" key="2">
    <source>
        <dbReference type="ARBA" id="ARBA00022617"/>
    </source>
</evidence>
<keyword evidence="10" id="KW-1185">Reference proteome</keyword>
<evidence type="ECO:0000256" key="3">
    <source>
        <dbReference type="ARBA" id="ARBA00022723"/>
    </source>
</evidence>
<reference evidence="9 10" key="1">
    <citation type="submission" date="2018-03" db="EMBL/GenBank/DDBJ databases">
        <authorList>
            <person name="Keele B.F."/>
        </authorList>
    </citation>
    <scope>NUCLEOTIDE SEQUENCE [LARGE SCALE GENOMIC DNA]</scope>
    <source>
        <strain evidence="9 10">D20</strain>
    </source>
</reference>
<feature type="signal peptide" evidence="7">
    <location>
        <begin position="1"/>
        <end position="30"/>
    </location>
</feature>
<evidence type="ECO:0000256" key="7">
    <source>
        <dbReference type="SAM" id="SignalP"/>
    </source>
</evidence>
<sequence>MSEHRAPRAAKRSLRFALPAVAVVSAAVLAGCGQQAQVDEEVTAAAILPVAKVEVVMQKVAAGARTGEEVYKAVCTTCHASGVLGAPTTGDAGQWAPRLGKGLDALNASVINGLGAMPPRGGGSDLTDAEVLRATVYLANTAGAGFPEPAQD</sequence>
<dbReference type="GO" id="GO:0005506">
    <property type="term" value="F:iron ion binding"/>
    <property type="evidence" value="ECO:0007669"/>
    <property type="project" value="InterPro"/>
</dbReference>
<dbReference type="PROSITE" id="PS51257">
    <property type="entry name" value="PROKAR_LIPOPROTEIN"/>
    <property type="match status" value="1"/>
</dbReference>
<gene>
    <name evidence="9" type="ORF">C8261_12550</name>
</gene>
<reference evidence="9 10" key="2">
    <citation type="submission" date="2018-04" db="EMBL/GenBank/DDBJ databases">
        <title>Thauera lacus sp. nov., isolated from an saline lake in Inner Mongolia, China.</title>
        <authorList>
            <person name="Liang Q.-Y."/>
        </authorList>
    </citation>
    <scope>NUCLEOTIDE SEQUENCE [LARGE SCALE GENOMIC DNA]</scope>
    <source>
        <strain evidence="9 10">D20</strain>
    </source>
</reference>
<feature type="chain" id="PRO_5015680846" evidence="7">
    <location>
        <begin position="31"/>
        <end position="152"/>
    </location>
</feature>
<evidence type="ECO:0000256" key="5">
    <source>
        <dbReference type="ARBA" id="ARBA00023004"/>
    </source>
</evidence>
<dbReference type="PROSITE" id="PS51007">
    <property type="entry name" value="CYTC"/>
    <property type="match status" value="1"/>
</dbReference>
<dbReference type="Gene3D" id="1.10.760.10">
    <property type="entry name" value="Cytochrome c-like domain"/>
    <property type="match status" value="1"/>
</dbReference>
<organism evidence="9 10">
    <name type="scientific">Pseudothauera lacus</name>
    <dbReference type="NCBI Taxonomy" id="2136175"/>
    <lineage>
        <taxon>Bacteria</taxon>
        <taxon>Pseudomonadati</taxon>
        <taxon>Pseudomonadota</taxon>
        <taxon>Betaproteobacteria</taxon>
        <taxon>Rhodocyclales</taxon>
        <taxon>Zoogloeaceae</taxon>
        <taxon>Pseudothauera</taxon>
    </lineage>
</organism>
<dbReference type="InterPro" id="IPR036909">
    <property type="entry name" value="Cyt_c-like_dom_sf"/>
</dbReference>
<dbReference type="Pfam" id="PF13442">
    <property type="entry name" value="Cytochrome_CBB3"/>
    <property type="match status" value="1"/>
</dbReference>
<accession>A0A2T4IDM2</accession>
<dbReference type="GO" id="GO:0020037">
    <property type="term" value="F:heme binding"/>
    <property type="evidence" value="ECO:0007669"/>
    <property type="project" value="InterPro"/>
</dbReference>
<evidence type="ECO:0000256" key="6">
    <source>
        <dbReference type="PROSITE-ProRule" id="PRU00433"/>
    </source>
</evidence>
<dbReference type="GO" id="GO:0009055">
    <property type="term" value="F:electron transfer activity"/>
    <property type="evidence" value="ECO:0007669"/>
    <property type="project" value="InterPro"/>
</dbReference>
<evidence type="ECO:0000313" key="10">
    <source>
        <dbReference type="Proteomes" id="UP000241193"/>
    </source>
</evidence>
<feature type="domain" description="Cytochrome c" evidence="8">
    <location>
        <begin position="62"/>
        <end position="142"/>
    </location>
</feature>
<dbReference type="Proteomes" id="UP000241193">
    <property type="component" value="Unassembled WGS sequence"/>
</dbReference>
<name>A0A2T4IDM2_9RHOO</name>
<dbReference type="OrthoDB" id="9814708at2"/>
<evidence type="ECO:0000256" key="4">
    <source>
        <dbReference type="ARBA" id="ARBA00022982"/>
    </source>
</evidence>
<dbReference type="PANTHER" id="PTHR40942:SF4">
    <property type="entry name" value="CYTOCHROME C5"/>
    <property type="match status" value="1"/>
</dbReference>
<keyword evidence="4" id="KW-0249">Electron transport</keyword>
<evidence type="ECO:0000256" key="1">
    <source>
        <dbReference type="ARBA" id="ARBA00022448"/>
    </source>
</evidence>
<dbReference type="AlphaFoldDB" id="A0A2T4IDM2"/>
<keyword evidence="3 6" id="KW-0479">Metal-binding</keyword>
<dbReference type="SUPFAM" id="SSF46626">
    <property type="entry name" value="Cytochrome c"/>
    <property type="match status" value="1"/>
</dbReference>
<protein>
    <submittedName>
        <fullName evidence="9">Cytochrome c5 family protein</fullName>
    </submittedName>
</protein>
<evidence type="ECO:0000313" key="9">
    <source>
        <dbReference type="EMBL" id="PTD95826.1"/>
    </source>
</evidence>
<keyword evidence="1" id="KW-0813">Transport</keyword>
<keyword evidence="2 6" id="KW-0349">Heme</keyword>
<dbReference type="InterPro" id="IPR002323">
    <property type="entry name" value="Cyt_CIE"/>
</dbReference>
<proteinExistence type="predicted"/>
<dbReference type="EMBL" id="PZKC01000010">
    <property type="protein sequence ID" value="PTD95826.1"/>
    <property type="molecule type" value="Genomic_DNA"/>
</dbReference>
<dbReference type="PANTHER" id="PTHR40942">
    <property type="match status" value="1"/>
</dbReference>